<dbReference type="PROSITE" id="PS50297">
    <property type="entry name" value="ANK_REP_REGION"/>
    <property type="match status" value="4"/>
</dbReference>
<keyword evidence="2" id="KW-0677">Repeat</keyword>
<dbReference type="InterPro" id="IPR035994">
    <property type="entry name" value="Nucleoside_phosphorylase_sf"/>
</dbReference>
<proteinExistence type="predicted"/>
<dbReference type="PROSITE" id="PS50088">
    <property type="entry name" value="ANK_REPEAT"/>
    <property type="match status" value="4"/>
</dbReference>
<dbReference type="InterPro" id="IPR002110">
    <property type="entry name" value="Ankyrin_rpt"/>
</dbReference>
<dbReference type="PRINTS" id="PR01415">
    <property type="entry name" value="ANKYRIN"/>
</dbReference>
<reference evidence="6" key="1">
    <citation type="journal article" date="2017" name="Nat. Microbiol.">
        <title>Global analysis of biosynthetic gene clusters reveals vast potential of secondary metabolite production in Penicillium species.</title>
        <authorList>
            <person name="Nielsen J.C."/>
            <person name="Grijseels S."/>
            <person name="Prigent S."/>
            <person name="Ji B."/>
            <person name="Dainat J."/>
            <person name="Nielsen K.F."/>
            <person name="Frisvad J.C."/>
            <person name="Workman M."/>
            <person name="Nielsen J."/>
        </authorList>
    </citation>
    <scope>NUCLEOTIDE SEQUENCE [LARGE SCALE GENOMIC DNA]</scope>
    <source>
        <strain evidence="6">IBT 24891</strain>
    </source>
</reference>
<accession>A0A1V6TJ91</accession>
<dbReference type="SMART" id="SM00248">
    <property type="entry name" value="ANK"/>
    <property type="match status" value="4"/>
</dbReference>
<gene>
    <name evidence="5" type="ORF">PENSTE_c005G04678</name>
</gene>
<organism evidence="5 6">
    <name type="scientific">Penicillium steckii</name>
    <dbReference type="NCBI Taxonomy" id="303698"/>
    <lineage>
        <taxon>Eukaryota</taxon>
        <taxon>Fungi</taxon>
        <taxon>Dikarya</taxon>
        <taxon>Ascomycota</taxon>
        <taxon>Pezizomycotina</taxon>
        <taxon>Eurotiomycetes</taxon>
        <taxon>Eurotiomycetidae</taxon>
        <taxon>Eurotiales</taxon>
        <taxon>Aspergillaceae</taxon>
        <taxon>Penicillium</taxon>
    </lineage>
</organism>
<dbReference type="Proteomes" id="UP000191285">
    <property type="component" value="Unassembled WGS sequence"/>
</dbReference>
<dbReference type="PANTHER" id="PTHR24161:SF85">
    <property type="entry name" value="PALMITOYLTRANSFERASE HIP14"/>
    <property type="match status" value="1"/>
</dbReference>
<dbReference type="Pfam" id="PF12796">
    <property type="entry name" value="Ank_2"/>
    <property type="match status" value="2"/>
</dbReference>
<sequence length="330" mass="35223">MAALLISQHAAVHALFRGSTALVVAAAERHLDIVKLLLEEGALIDAPSSIYGTALMAATFRGHVKLVKFLLENGANVNAIGSQYSTAPHTAVVVGKREIAKILLDAGADINALDKNYCSPLHLAASLGHAEIVRLLLLRGSSNIITHIHPTYGSPLEAVYASSNFHAAKILVEFGANDSTYSLSDIQKGPPTSRATCREISGRENKKVIDESADMAVPSGTTSSTDSKHIPNQFRSMEKQCITRSSRPSHRDEFKIAIICALSIEADAVEALLDRCWDKDGEPYGKATGDTNAYTTGMLGRHNVILVYMPGIGKGSASSVATNIRNSYQG</sequence>
<dbReference type="AlphaFoldDB" id="A0A1V6TJ91"/>
<feature type="repeat" description="ANK" evidence="4">
    <location>
        <begin position="53"/>
        <end position="82"/>
    </location>
</feature>
<comment type="caution">
    <text evidence="5">The sequence shown here is derived from an EMBL/GenBank/DDBJ whole genome shotgun (WGS) entry which is preliminary data.</text>
</comment>
<dbReference type="EC" id="2.3.1.225" evidence="1"/>
<name>A0A1V6TJ91_9EURO</name>
<dbReference type="OrthoDB" id="4772757at2759"/>
<dbReference type="GO" id="GO:0009116">
    <property type="term" value="P:nucleoside metabolic process"/>
    <property type="evidence" value="ECO:0007669"/>
    <property type="project" value="InterPro"/>
</dbReference>
<evidence type="ECO:0000256" key="2">
    <source>
        <dbReference type="ARBA" id="ARBA00022737"/>
    </source>
</evidence>
<dbReference type="STRING" id="303698.A0A1V6TJ91"/>
<keyword evidence="3 4" id="KW-0040">ANK repeat</keyword>
<dbReference type="Gene3D" id="3.40.50.1580">
    <property type="entry name" value="Nucleoside phosphorylase domain"/>
    <property type="match status" value="1"/>
</dbReference>
<evidence type="ECO:0000256" key="3">
    <source>
        <dbReference type="ARBA" id="ARBA00023043"/>
    </source>
</evidence>
<dbReference type="SUPFAM" id="SSF48403">
    <property type="entry name" value="Ankyrin repeat"/>
    <property type="match status" value="1"/>
</dbReference>
<evidence type="ECO:0000313" key="6">
    <source>
        <dbReference type="Proteomes" id="UP000191285"/>
    </source>
</evidence>
<dbReference type="SUPFAM" id="SSF53167">
    <property type="entry name" value="Purine and uridine phosphorylases"/>
    <property type="match status" value="1"/>
</dbReference>
<evidence type="ECO:0000256" key="4">
    <source>
        <dbReference type="PROSITE-ProRule" id="PRU00023"/>
    </source>
</evidence>
<keyword evidence="6" id="KW-1185">Reference proteome</keyword>
<evidence type="ECO:0000313" key="5">
    <source>
        <dbReference type="EMBL" id="OQE26236.1"/>
    </source>
</evidence>
<evidence type="ECO:0000256" key="1">
    <source>
        <dbReference type="ARBA" id="ARBA00012210"/>
    </source>
</evidence>
<feature type="repeat" description="ANK" evidence="4">
    <location>
        <begin position="17"/>
        <end position="49"/>
    </location>
</feature>
<dbReference type="EMBL" id="MLKD01000005">
    <property type="protein sequence ID" value="OQE26236.1"/>
    <property type="molecule type" value="Genomic_DNA"/>
</dbReference>
<dbReference type="PANTHER" id="PTHR24161">
    <property type="entry name" value="ANK_REP_REGION DOMAIN-CONTAINING PROTEIN-RELATED"/>
    <property type="match status" value="1"/>
</dbReference>
<dbReference type="GO" id="GO:0019706">
    <property type="term" value="F:protein-cysteine S-palmitoyltransferase activity"/>
    <property type="evidence" value="ECO:0007669"/>
    <property type="project" value="UniProtKB-EC"/>
</dbReference>
<feature type="repeat" description="ANK" evidence="4">
    <location>
        <begin position="116"/>
        <end position="142"/>
    </location>
</feature>
<dbReference type="Gene3D" id="1.25.40.20">
    <property type="entry name" value="Ankyrin repeat-containing domain"/>
    <property type="match status" value="1"/>
</dbReference>
<feature type="repeat" description="ANK" evidence="4">
    <location>
        <begin position="83"/>
        <end position="115"/>
    </location>
</feature>
<protein>
    <recommendedName>
        <fullName evidence="1">protein S-acyltransferase</fullName>
        <ecNumber evidence="1">2.3.1.225</ecNumber>
    </recommendedName>
</protein>
<dbReference type="InterPro" id="IPR036770">
    <property type="entry name" value="Ankyrin_rpt-contain_sf"/>
</dbReference>